<protein>
    <submittedName>
        <fullName evidence="1">Uncharacterized protein</fullName>
    </submittedName>
</protein>
<comment type="caution">
    <text evidence="1">The sequence shown here is derived from an EMBL/GenBank/DDBJ whole genome shotgun (WGS) entry which is preliminary data.</text>
</comment>
<dbReference type="InterPro" id="IPR036291">
    <property type="entry name" value="NAD(P)-bd_dom_sf"/>
</dbReference>
<dbReference type="Gene3D" id="3.40.50.720">
    <property type="entry name" value="NAD(P)-binding Rossmann-like Domain"/>
    <property type="match status" value="1"/>
</dbReference>
<dbReference type="Proteomes" id="UP001428341">
    <property type="component" value="Unassembled WGS sequence"/>
</dbReference>
<organism evidence="1 2">
    <name type="scientific">Citrus x changshan-huyou</name>
    <dbReference type="NCBI Taxonomy" id="2935761"/>
    <lineage>
        <taxon>Eukaryota</taxon>
        <taxon>Viridiplantae</taxon>
        <taxon>Streptophyta</taxon>
        <taxon>Embryophyta</taxon>
        <taxon>Tracheophyta</taxon>
        <taxon>Spermatophyta</taxon>
        <taxon>Magnoliopsida</taxon>
        <taxon>eudicotyledons</taxon>
        <taxon>Gunneridae</taxon>
        <taxon>Pentapetalae</taxon>
        <taxon>rosids</taxon>
        <taxon>malvids</taxon>
        <taxon>Sapindales</taxon>
        <taxon>Rutaceae</taxon>
        <taxon>Aurantioideae</taxon>
        <taxon>Citrus</taxon>
    </lineage>
</organism>
<proteinExistence type="predicted"/>
<dbReference type="AlphaFoldDB" id="A0AAP0MS76"/>
<reference evidence="1 2" key="1">
    <citation type="submission" date="2024-05" db="EMBL/GenBank/DDBJ databases">
        <title>Haplotype-resolved chromosome-level genome assembly of Huyou (Citrus changshanensis).</title>
        <authorList>
            <person name="Miao C."/>
            <person name="Chen W."/>
            <person name="Wu Y."/>
            <person name="Wang L."/>
            <person name="Zhao S."/>
            <person name="Grierson D."/>
            <person name="Xu C."/>
            <person name="Chen K."/>
        </authorList>
    </citation>
    <scope>NUCLEOTIDE SEQUENCE [LARGE SCALE GENOMIC DNA]</scope>
    <source>
        <strain evidence="1">01-14</strain>
        <tissue evidence="1">Leaf</tissue>
    </source>
</reference>
<name>A0AAP0MS76_9ROSI</name>
<dbReference type="SUPFAM" id="SSF51735">
    <property type="entry name" value="NAD(P)-binding Rossmann-fold domains"/>
    <property type="match status" value="1"/>
</dbReference>
<evidence type="ECO:0000313" key="1">
    <source>
        <dbReference type="EMBL" id="KAK9217012.1"/>
    </source>
</evidence>
<keyword evidence="2" id="KW-1185">Reference proteome</keyword>
<sequence>MQPAVTGTRNVLNACIKAKVEKVVAVSSIGQKVRLRMRNAGLTWNFARQLSFGDVETLVKLSSEKSKNLGWKYRPFERTLVDAVKDL</sequence>
<dbReference type="EMBL" id="JBCGBO010000003">
    <property type="protein sequence ID" value="KAK9217012.1"/>
    <property type="molecule type" value="Genomic_DNA"/>
</dbReference>
<accession>A0AAP0MS76</accession>
<gene>
    <name evidence="1" type="ORF">WN944_009024</name>
</gene>
<evidence type="ECO:0000313" key="2">
    <source>
        <dbReference type="Proteomes" id="UP001428341"/>
    </source>
</evidence>